<proteinExistence type="predicted"/>
<gene>
    <name evidence="1" type="ORF">NIOZUU157_00292</name>
</gene>
<accession>A0A7S9SUR5</accession>
<reference evidence="1" key="1">
    <citation type="submission" date="2020-08" db="EMBL/GenBank/DDBJ databases">
        <title>Bridging the membrane lipid divide: bacteria of the FCB group superphylum have the potential to synthesize archaeal ether lipids.</title>
        <authorList>
            <person name="Villanueva L."/>
            <person name="von Meijenfeldt F.A.B."/>
            <person name="Westbye A.B."/>
            <person name="Yadav S."/>
            <person name="Hopmans E.C."/>
            <person name="Dutilh B.E."/>
            <person name="Sinninghe Damste J.S."/>
        </authorList>
    </citation>
    <scope>NUCLEOTIDE SEQUENCE</scope>
    <source>
        <strain evidence="1">NIOZ-UU157</strain>
    </source>
</reference>
<protein>
    <submittedName>
        <fullName evidence="1">Uncharacterized protein</fullName>
    </submittedName>
</protein>
<sequence length="52" mass="6367">MITKEHKILETGLHCLIDDKGRVEVYTEEEYNTISILNPWWKRMKSKYFSYE</sequence>
<organism evidence="1">
    <name type="scientific">Virus NIOZ-UU157</name>
    <dbReference type="NCBI Taxonomy" id="2763269"/>
    <lineage>
        <taxon>Viruses</taxon>
    </lineage>
</organism>
<dbReference type="EMBL" id="MW030560">
    <property type="protein sequence ID" value="QPI16401.1"/>
    <property type="molecule type" value="Genomic_DNA"/>
</dbReference>
<name>A0A7S9SUR5_9VIRU</name>
<evidence type="ECO:0000313" key="1">
    <source>
        <dbReference type="EMBL" id="QPI16401.1"/>
    </source>
</evidence>